<dbReference type="InterPro" id="IPR012910">
    <property type="entry name" value="Plug_dom"/>
</dbReference>
<comment type="similarity">
    <text evidence="1">Belongs to the TonB-dependent receptor family.</text>
</comment>
<dbReference type="InterPro" id="IPR023996">
    <property type="entry name" value="TonB-dep_OMP_SusC/RagA"/>
</dbReference>
<dbReference type="SUPFAM" id="SSF56935">
    <property type="entry name" value="Porins"/>
    <property type="match status" value="1"/>
</dbReference>
<name>A0ABW0I9U9_9BACT</name>
<evidence type="ECO:0000313" key="4">
    <source>
        <dbReference type="EMBL" id="MFC5410279.1"/>
    </source>
</evidence>
<sequence>MRNFTRLSCWLLLFCGLQRPVFGQVSSASDGMIQGKVTSTTGEELPGVNVVVKGTNTGTTTDATGAYKLTASASSTLVFSFIGYVSQEIPVGTQARINVQLATDTKSLDEIVVVGYGTKNKTNLTGSVATVNPKDLRSVPMPTVTQSLMGRAAGVFIKNGNGQPGENKVNYNIRGFGTALLIIDGLPASDNDFNQLDPNDIENISILKDAASAAVYGARAGNGVVLVTTRRGGVSDAKFTYTSNYGLQYFAIRPEFVNAEQYARMENVSRANQGLAPVWTDDEIRKLGDGTDPKYPNTDWWKATLRTYAPQIQHNINVQGGTEKVKYFVSGGYFSQQGLERESETRNNRYNLRSNLDVALTKRLKLGLNLSALYQTYYGSAFQMERTSSTVGIMTMIFRARPNFLAEYPDPTKLPTTGGSEIAPNSLIRPDQVGYKSWNKLTGDAKVQFSYDLPFGFQARANFHAYRLNDQYKEKKKRTPVYSYNTDTDAYTFVKYTSDPSRLYEKNSTENNLNQQYFLTWNRTFGDHNVNALAVYEVLSNTTNWIEASRIRYDFDIDYLFAGPDLDKDNNGSATQGGRKGWITRLNYDYQGKYLVELNSRADASPKFPKATRWGFFPSASVGWRISEEAFMKDHLPFISNLKLRASYGKLGYDNVGNFQYLQNYSIGSQFIYDGASNVLEKGIRADALANPLITWEKMTTSDVGLDFNLWGTKLEGSFDYFYRLRSDVLGTRIQSLPNVVGANMPQVNYAKYDNRGVELTLNHRNVVRDFEYSIGGNIAWNREKALLIDQSDFASEEARRRGNRVDRWTDQVWGKKTDGLFQSKEEIAAWADQDGKNNATILPGDVKFIDYNGDGRITAEDEVVIGRGTFPKLSFGVNLSVAWKGFDFSMLWQGAGLYDINLRSSPDLSQPFYAANTPLTDMLTDSYVPVMENQWLPVNTSARWPLYRTDNYNRSHVSYSASDFWLINGSYMRLKNAELGYTIPRHITQKIKVDRCKVYLSGSNLLTFSALKFMDPEIDTSPARTLGDYYPPVGTYNAGLLIQF</sequence>
<keyword evidence="1" id="KW-0472">Membrane</keyword>
<dbReference type="Pfam" id="PF13715">
    <property type="entry name" value="CarbopepD_reg_2"/>
    <property type="match status" value="1"/>
</dbReference>
<dbReference type="EMBL" id="JBHSMA010000003">
    <property type="protein sequence ID" value="MFC5410279.1"/>
    <property type="molecule type" value="Genomic_DNA"/>
</dbReference>
<feature type="chain" id="PRO_5046399536" evidence="2">
    <location>
        <begin position="24"/>
        <end position="1045"/>
    </location>
</feature>
<dbReference type="NCBIfam" id="TIGR04057">
    <property type="entry name" value="SusC_RagA_signa"/>
    <property type="match status" value="1"/>
</dbReference>
<dbReference type="Pfam" id="PF07715">
    <property type="entry name" value="Plug"/>
    <property type="match status" value="1"/>
</dbReference>
<comment type="caution">
    <text evidence="4">The sequence shown here is derived from an EMBL/GenBank/DDBJ whole genome shotgun (WGS) entry which is preliminary data.</text>
</comment>
<protein>
    <submittedName>
        <fullName evidence="4">SusC/RagA family TonB-linked outer membrane protein</fullName>
    </submittedName>
</protein>
<dbReference type="InterPro" id="IPR037066">
    <property type="entry name" value="Plug_dom_sf"/>
</dbReference>
<dbReference type="SUPFAM" id="SSF49464">
    <property type="entry name" value="Carboxypeptidase regulatory domain-like"/>
    <property type="match status" value="1"/>
</dbReference>
<feature type="domain" description="TonB-dependent receptor plug" evidence="3">
    <location>
        <begin position="121"/>
        <end position="224"/>
    </location>
</feature>
<dbReference type="InterPro" id="IPR039426">
    <property type="entry name" value="TonB-dep_rcpt-like"/>
</dbReference>
<keyword evidence="5" id="KW-1185">Reference proteome</keyword>
<dbReference type="Proteomes" id="UP001596106">
    <property type="component" value="Unassembled WGS sequence"/>
</dbReference>
<keyword evidence="2" id="KW-0732">Signal</keyword>
<dbReference type="InterPro" id="IPR008969">
    <property type="entry name" value="CarboxyPept-like_regulatory"/>
</dbReference>
<organism evidence="4 5">
    <name type="scientific">Larkinella bovis</name>
    <dbReference type="NCBI Taxonomy" id="683041"/>
    <lineage>
        <taxon>Bacteria</taxon>
        <taxon>Pseudomonadati</taxon>
        <taxon>Bacteroidota</taxon>
        <taxon>Cytophagia</taxon>
        <taxon>Cytophagales</taxon>
        <taxon>Spirosomataceae</taxon>
        <taxon>Larkinella</taxon>
    </lineage>
</organism>
<evidence type="ECO:0000256" key="1">
    <source>
        <dbReference type="PROSITE-ProRule" id="PRU01360"/>
    </source>
</evidence>
<feature type="signal peptide" evidence="2">
    <location>
        <begin position="1"/>
        <end position="23"/>
    </location>
</feature>
<dbReference type="Gene3D" id="2.170.130.10">
    <property type="entry name" value="TonB-dependent receptor, plug domain"/>
    <property type="match status" value="1"/>
</dbReference>
<dbReference type="NCBIfam" id="TIGR04056">
    <property type="entry name" value="OMP_RagA_SusC"/>
    <property type="match status" value="1"/>
</dbReference>
<keyword evidence="1" id="KW-0998">Cell outer membrane</keyword>
<gene>
    <name evidence="4" type="ORF">ACFPMF_13215</name>
</gene>
<dbReference type="PROSITE" id="PS52016">
    <property type="entry name" value="TONB_DEPENDENT_REC_3"/>
    <property type="match status" value="1"/>
</dbReference>
<evidence type="ECO:0000256" key="2">
    <source>
        <dbReference type="SAM" id="SignalP"/>
    </source>
</evidence>
<comment type="subcellular location">
    <subcellularLocation>
        <location evidence="1">Cell outer membrane</location>
        <topology evidence="1">Multi-pass membrane protein</topology>
    </subcellularLocation>
</comment>
<dbReference type="RefSeq" id="WP_379845557.1">
    <property type="nucleotide sequence ID" value="NZ_JBHSMA010000003.1"/>
</dbReference>
<proteinExistence type="inferred from homology"/>
<keyword evidence="1" id="KW-1134">Transmembrane beta strand</keyword>
<reference evidence="5" key="1">
    <citation type="journal article" date="2019" name="Int. J. Syst. Evol. Microbiol.">
        <title>The Global Catalogue of Microorganisms (GCM) 10K type strain sequencing project: providing services to taxonomists for standard genome sequencing and annotation.</title>
        <authorList>
            <consortium name="The Broad Institute Genomics Platform"/>
            <consortium name="The Broad Institute Genome Sequencing Center for Infectious Disease"/>
            <person name="Wu L."/>
            <person name="Ma J."/>
        </authorList>
    </citation>
    <scope>NUCLEOTIDE SEQUENCE [LARGE SCALE GENOMIC DNA]</scope>
    <source>
        <strain evidence="5">CCUG 55250</strain>
    </source>
</reference>
<dbReference type="InterPro" id="IPR023997">
    <property type="entry name" value="TonB-dep_OMP_SusC/RagA_CS"/>
</dbReference>
<keyword evidence="1" id="KW-0813">Transport</keyword>
<evidence type="ECO:0000259" key="3">
    <source>
        <dbReference type="Pfam" id="PF07715"/>
    </source>
</evidence>
<accession>A0ABW0I9U9</accession>
<dbReference type="Gene3D" id="2.60.40.1120">
    <property type="entry name" value="Carboxypeptidase-like, regulatory domain"/>
    <property type="match status" value="1"/>
</dbReference>
<keyword evidence="1" id="KW-0812">Transmembrane</keyword>
<evidence type="ECO:0000313" key="5">
    <source>
        <dbReference type="Proteomes" id="UP001596106"/>
    </source>
</evidence>